<protein>
    <submittedName>
        <fullName evidence="5">Type II secretion system protein D</fullName>
    </submittedName>
</protein>
<evidence type="ECO:0000256" key="3">
    <source>
        <dbReference type="SAM" id="Phobius"/>
    </source>
</evidence>
<dbReference type="InterPro" id="IPR050810">
    <property type="entry name" value="Bact_Secretion_Sys_Channel"/>
</dbReference>
<dbReference type="OrthoDB" id="9775455at2"/>
<evidence type="ECO:0000313" key="6">
    <source>
        <dbReference type="Proteomes" id="UP000250079"/>
    </source>
</evidence>
<dbReference type="PRINTS" id="PR00811">
    <property type="entry name" value="BCTERIALGSPD"/>
</dbReference>
<organism evidence="5 6">
    <name type="scientific">Granulosicoccus antarcticus IMCC3135</name>
    <dbReference type="NCBI Taxonomy" id="1192854"/>
    <lineage>
        <taxon>Bacteria</taxon>
        <taxon>Pseudomonadati</taxon>
        <taxon>Pseudomonadota</taxon>
        <taxon>Gammaproteobacteria</taxon>
        <taxon>Chromatiales</taxon>
        <taxon>Granulosicoccaceae</taxon>
        <taxon>Granulosicoccus</taxon>
    </lineage>
</organism>
<keyword evidence="3" id="KW-0812">Transmembrane</keyword>
<reference evidence="5 6" key="1">
    <citation type="submission" date="2016-12" db="EMBL/GenBank/DDBJ databases">
        <authorList>
            <person name="Song W.-J."/>
            <person name="Kurnit D.M."/>
        </authorList>
    </citation>
    <scope>NUCLEOTIDE SEQUENCE [LARGE SCALE GENOMIC DNA]</scope>
    <source>
        <strain evidence="5 6">IMCC3135</strain>
    </source>
</reference>
<dbReference type="NCBIfam" id="TIGR02519">
    <property type="entry name" value="pilus_MshL"/>
    <property type="match status" value="1"/>
</dbReference>
<dbReference type="InterPro" id="IPR013358">
    <property type="entry name" value="Pilus_biogenesis_MshL"/>
</dbReference>
<dbReference type="InterPro" id="IPR004846">
    <property type="entry name" value="T2SS/T3SS_dom"/>
</dbReference>
<dbReference type="PANTHER" id="PTHR30332:SF17">
    <property type="entry name" value="TYPE IV PILIATION SYSTEM PROTEIN DR_0774-RELATED"/>
    <property type="match status" value="1"/>
</dbReference>
<proteinExistence type="inferred from homology"/>
<dbReference type="InterPro" id="IPR001775">
    <property type="entry name" value="GspD/PilQ"/>
</dbReference>
<evidence type="ECO:0000256" key="1">
    <source>
        <dbReference type="RuleBase" id="RU004003"/>
    </source>
</evidence>
<sequence length="582" mass="63128">MSHYRSTIPKPELPRAKHLRVFASMPFLALYLAGCTSSLARLPSEPFELRTQQAFAQNPLSVGKHFPSDDEELPQLIAEPDPQTGYVGGKVGAGTSDTSTEDPATELININAVNAPLGALLHALATEAQIQFHAVGPLEERISLKVEQQSLAEVLEQMADQAGFSWELVNKTLTIWSGKAYVFSYAIDYLNIDRSTQSSVGLATQVGTINASDGAGTSSIANSSQTRVENKSEHLFWGSLQADVEKLVSQQRSSALQARSGPLGSADSPSSRPAESADPRPEFSINREVGLLNLFASPAIHRSVKRYLEQLHDSARRQVLIEATVVEVALSDSFEAGVDWQLLANGVSGVSAIQALVGAPFVDRDNIDRVVAPSGLISMVQPGSRGDVSATLSLLEQFGDVRILSRPRIIALNNQSSVLKVVDNRVYFTVNIERRQTETRDEIVTESEIHTVPVGLVMNVTPQISKSGAVMLNIRPTLSRILGFVNDPNPELAEANVRNGVPEIQVREMESMLRVQSGNMAIIGGLMQETTEGDDAQLPGLGNVPLIKHLFSKKSRKRRQTELLIVLRPTVIAADTQVIASR</sequence>
<gene>
    <name evidence="5" type="primary">outD</name>
    <name evidence="5" type="ORF">IMCC3135_30965</name>
</gene>
<name>A0A2Z2NXS0_9GAMM</name>
<evidence type="ECO:0000259" key="4">
    <source>
        <dbReference type="Pfam" id="PF00263"/>
    </source>
</evidence>
<accession>A0A2Z2NXS0</accession>
<dbReference type="EMBL" id="CP018632">
    <property type="protein sequence ID" value="ASJ76242.1"/>
    <property type="molecule type" value="Genomic_DNA"/>
</dbReference>
<keyword evidence="3" id="KW-0472">Membrane</keyword>
<feature type="domain" description="Type II/III secretion system secretin-like" evidence="4">
    <location>
        <begin position="395"/>
        <end position="572"/>
    </location>
</feature>
<dbReference type="Gene3D" id="3.55.50.30">
    <property type="match status" value="1"/>
</dbReference>
<dbReference type="GO" id="GO:0009306">
    <property type="term" value="P:protein secretion"/>
    <property type="evidence" value="ECO:0007669"/>
    <property type="project" value="InterPro"/>
</dbReference>
<dbReference type="GO" id="GO:0015627">
    <property type="term" value="C:type II protein secretion system complex"/>
    <property type="evidence" value="ECO:0007669"/>
    <property type="project" value="TreeGrafter"/>
</dbReference>
<dbReference type="KEGG" id="gai:IMCC3135_30965"/>
<dbReference type="PANTHER" id="PTHR30332">
    <property type="entry name" value="PROBABLE GENERAL SECRETION PATHWAY PROTEIN D"/>
    <property type="match status" value="1"/>
</dbReference>
<evidence type="ECO:0000256" key="2">
    <source>
        <dbReference type="SAM" id="MobiDB-lite"/>
    </source>
</evidence>
<dbReference type="AlphaFoldDB" id="A0A2Z2NXS0"/>
<feature type="transmembrane region" description="Helical" evidence="3">
    <location>
        <begin position="21"/>
        <end position="40"/>
    </location>
</feature>
<keyword evidence="3" id="KW-1133">Transmembrane helix</keyword>
<dbReference type="Pfam" id="PF00263">
    <property type="entry name" value="Secretin"/>
    <property type="match status" value="1"/>
</dbReference>
<comment type="similarity">
    <text evidence="1">Belongs to the bacterial secretin family.</text>
</comment>
<dbReference type="Proteomes" id="UP000250079">
    <property type="component" value="Chromosome"/>
</dbReference>
<evidence type="ECO:0000313" key="5">
    <source>
        <dbReference type="EMBL" id="ASJ76242.1"/>
    </source>
</evidence>
<keyword evidence="6" id="KW-1185">Reference proteome</keyword>
<feature type="region of interest" description="Disordered" evidence="2">
    <location>
        <begin position="256"/>
        <end position="282"/>
    </location>
</feature>
<dbReference type="RefSeq" id="WP_088921043.1">
    <property type="nucleotide sequence ID" value="NZ_CP018632.1"/>
</dbReference>